<reference evidence="1 2" key="1">
    <citation type="journal article" date="2018" name="Front. Plant Sci.">
        <title>Red Clover (Trifolium pratense) and Zigzag Clover (T. medium) - A Picture of Genomic Similarities and Differences.</title>
        <authorList>
            <person name="Dluhosova J."/>
            <person name="Istvanek J."/>
            <person name="Nedelnik J."/>
            <person name="Repkova J."/>
        </authorList>
    </citation>
    <scope>NUCLEOTIDE SEQUENCE [LARGE SCALE GENOMIC DNA]</scope>
    <source>
        <strain evidence="2">cv. 10/8</strain>
        <tissue evidence="1">Leaf</tissue>
    </source>
</reference>
<evidence type="ECO:0000313" key="2">
    <source>
        <dbReference type="Proteomes" id="UP000265520"/>
    </source>
</evidence>
<dbReference type="EMBL" id="LXQA010637600">
    <property type="protein sequence ID" value="MCI63462.1"/>
    <property type="molecule type" value="Genomic_DNA"/>
</dbReference>
<dbReference type="AlphaFoldDB" id="A0A392TR51"/>
<proteinExistence type="predicted"/>
<comment type="caution">
    <text evidence="1">The sequence shown here is derived from an EMBL/GenBank/DDBJ whole genome shotgun (WGS) entry which is preliminary data.</text>
</comment>
<organism evidence="1 2">
    <name type="scientific">Trifolium medium</name>
    <dbReference type="NCBI Taxonomy" id="97028"/>
    <lineage>
        <taxon>Eukaryota</taxon>
        <taxon>Viridiplantae</taxon>
        <taxon>Streptophyta</taxon>
        <taxon>Embryophyta</taxon>
        <taxon>Tracheophyta</taxon>
        <taxon>Spermatophyta</taxon>
        <taxon>Magnoliopsida</taxon>
        <taxon>eudicotyledons</taxon>
        <taxon>Gunneridae</taxon>
        <taxon>Pentapetalae</taxon>
        <taxon>rosids</taxon>
        <taxon>fabids</taxon>
        <taxon>Fabales</taxon>
        <taxon>Fabaceae</taxon>
        <taxon>Papilionoideae</taxon>
        <taxon>50 kb inversion clade</taxon>
        <taxon>NPAAA clade</taxon>
        <taxon>Hologalegina</taxon>
        <taxon>IRL clade</taxon>
        <taxon>Trifolieae</taxon>
        <taxon>Trifolium</taxon>
    </lineage>
</organism>
<evidence type="ECO:0000313" key="1">
    <source>
        <dbReference type="EMBL" id="MCI63462.1"/>
    </source>
</evidence>
<protein>
    <submittedName>
        <fullName evidence="1">Uncharacterized protein</fullName>
    </submittedName>
</protein>
<name>A0A392TR51_9FABA</name>
<sequence>GATRTAEWRNAPCFFCLPGFVLSLAQRAGMLGATRNVMLLRAVWLSGSGATRSVLVSGLTLVDF</sequence>
<dbReference type="Proteomes" id="UP000265520">
    <property type="component" value="Unassembled WGS sequence"/>
</dbReference>
<accession>A0A392TR51</accession>
<keyword evidence="2" id="KW-1185">Reference proteome</keyword>
<feature type="non-terminal residue" evidence="1">
    <location>
        <position position="1"/>
    </location>
</feature>